<accession>A0A7K3WF82</accession>
<comment type="caution">
    <text evidence="1">The sequence shown here is derived from an EMBL/GenBank/DDBJ whole genome shotgun (WGS) entry which is preliminary data.</text>
</comment>
<protein>
    <submittedName>
        <fullName evidence="1">Polyketide cyclase</fullName>
    </submittedName>
</protein>
<dbReference type="EMBL" id="JAAGWK010000015">
    <property type="protein sequence ID" value="NEL54579.1"/>
    <property type="molecule type" value="Genomic_DNA"/>
</dbReference>
<dbReference type="RefSeq" id="WP_152727818.1">
    <property type="nucleotide sequence ID" value="NZ_JAABOZ010000001.1"/>
</dbReference>
<evidence type="ECO:0000313" key="2">
    <source>
        <dbReference type="Proteomes" id="UP000470470"/>
    </source>
</evidence>
<gene>
    <name evidence="1" type="ORF">G1H19_11260</name>
</gene>
<organism evidence="1 2">
    <name type="scientific">Goekera deserti</name>
    <dbReference type="NCBI Taxonomy" id="2497753"/>
    <lineage>
        <taxon>Bacteria</taxon>
        <taxon>Bacillati</taxon>
        <taxon>Actinomycetota</taxon>
        <taxon>Actinomycetes</taxon>
        <taxon>Geodermatophilales</taxon>
        <taxon>Geodermatophilaceae</taxon>
        <taxon>Goekera</taxon>
    </lineage>
</organism>
<sequence length="146" mass="15856">MWTTQHTADTTASPAAVWAALKALHSGTPIGENSDHFDLHGEFAVGTTISVTPRGQETFQSRIVELRENEVYADRTTFGDLTLLFRHTLTPRPEGGTTITHQLVIDGAGADDVAPELGPQISGDFPVAMQELVEAARRYELEASPR</sequence>
<reference evidence="1 2" key="1">
    <citation type="submission" date="2020-02" db="EMBL/GenBank/DDBJ databases">
        <title>The whole genome sequence of CPCC 205119.</title>
        <authorList>
            <person name="Jiang Z."/>
        </authorList>
    </citation>
    <scope>NUCLEOTIDE SEQUENCE [LARGE SCALE GENOMIC DNA]</scope>
    <source>
        <strain evidence="1 2">CPCC 205119</strain>
    </source>
</reference>
<keyword evidence="2" id="KW-1185">Reference proteome</keyword>
<proteinExistence type="predicted"/>
<dbReference type="SUPFAM" id="SSF55961">
    <property type="entry name" value="Bet v1-like"/>
    <property type="match status" value="1"/>
</dbReference>
<dbReference type="Gene3D" id="3.30.530.20">
    <property type="match status" value="1"/>
</dbReference>
<name>A0A7K3WF82_9ACTN</name>
<dbReference type="Proteomes" id="UP000470470">
    <property type="component" value="Unassembled WGS sequence"/>
</dbReference>
<evidence type="ECO:0000313" key="1">
    <source>
        <dbReference type="EMBL" id="NEL54579.1"/>
    </source>
</evidence>
<dbReference type="InterPro" id="IPR023393">
    <property type="entry name" value="START-like_dom_sf"/>
</dbReference>
<dbReference type="AlphaFoldDB" id="A0A7K3WF82"/>